<feature type="transmembrane region" description="Helical" evidence="6">
    <location>
        <begin position="12"/>
        <end position="27"/>
    </location>
</feature>
<feature type="transmembrane region" description="Helical" evidence="6">
    <location>
        <begin position="101"/>
        <end position="120"/>
    </location>
</feature>
<organism evidence="7 8">
    <name type="scientific">Wickerhamomyces pijperi</name>
    <name type="common">Yeast</name>
    <name type="synonym">Pichia pijperi</name>
    <dbReference type="NCBI Taxonomy" id="599730"/>
    <lineage>
        <taxon>Eukaryota</taxon>
        <taxon>Fungi</taxon>
        <taxon>Dikarya</taxon>
        <taxon>Ascomycota</taxon>
        <taxon>Saccharomycotina</taxon>
        <taxon>Saccharomycetes</taxon>
        <taxon>Phaffomycetales</taxon>
        <taxon>Wickerhamomycetaceae</taxon>
        <taxon>Wickerhamomyces</taxon>
    </lineage>
</organism>
<evidence type="ECO:0000313" key="8">
    <source>
        <dbReference type="Proteomes" id="UP000774326"/>
    </source>
</evidence>
<feature type="transmembrane region" description="Helical" evidence="6">
    <location>
        <begin position="207"/>
        <end position="228"/>
    </location>
</feature>
<gene>
    <name evidence="7" type="ORF">WICPIJ_005099</name>
</gene>
<evidence type="ECO:0000313" key="7">
    <source>
        <dbReference type="EMBL" id="KAH3683899.1"/>
    </source>
</evidence>
<keyword evidence="8" id="KW-1185">Reference proteome</keyword>
<dbReference type="AlphaFoldDB" id="A0A9P8TM85"/>
<dbReference type="EMBL" id="JAEUBG010002873">
    <property type="protein sequence ID" value="KAH3683899.1"/>
    <property type="molecule type" value="Genomic_DNA"/>
</dbReference>
<dbReference type="Proteomes" id="UP000774326">
    <property type="component" value="Unassembled WGS sequence"/>
</dbReference>
<evidence type="ECO:0000256" key="5">
    <source>
        <dbReference type="ARBA" id="ARBA00023136"/>
    </source>
</evidence>
<evidence type="ECO:0000256" key="4">
    <source>
        <dbReference type="ARBA" id="ARBA00022989"/>
    </source>
</evidence>
<protein>
    <recommendedName>
        <fullName evidence="9">Transmembrane protein 19</fullName>
    </recommendedName>
</protein>
<evidence type="ECO:0000256" key="6">
    <source>
        <dbReference type="SAM" id="Phobius"/>
    </source>
</evidence>
<reference evidence="7" key="1">
    <citation type="journal article" date="2021" name="Open Biol.">
        <title>Shared evolutionary footprints suggest mitochondrial oxidative damage underlies multiple complex I losses in fungi.</title>
        <authorList>
            <person name="Schikora-Tamarit M.A."/>
            <person name="Marcet-Houben M."/>
            <person name="Nosek J."/>
            <person name="Gabaldon T."/>
        </authorList>
    </citation>
    <scope>NUCLEOTIDE SEQUENCE</scope>
    <source>
        <strain evidence="7">CBS2887</strain>
    </source>
</reference>
<feature type="transmembrane region" description="Helical" evidence="6">
    <location>
        <begin position="270"/>
        <end position="290"/>
    </location>
</feature>
<reference evidence="7" key="2">
    <citation type="submission" date="2021-01" db="EMBL/GenBank/DDBJ databases">
        <authorList>
            <person name="Schikora-Tamarit M.A."/>
        </authorList>
    </citation>
    <scope>NUCLEOTIDE SEQUENCE</scope>
    <source>
        <strain evidence="7">CBS2887</strain>
    </source>
</reference>
<comment type="caution">
    <text evidence="7">The sequence shown here is derived from an EMBL/GenBank/DDBJ whole genome shotgun (WGS) entry which is preliminary data.</text>
</comment>
<proteinExistence type="inferred from homology"/>
<evidence type="ECO:0008006" key="9">
    <source>
        <dbReference type="Google" id="ProtNLM"/>
    </source>
</evidence>
<name>A0A9P8TM85_WICPI</name>
<evidence type="ECO:0000256" key="2">
    <source>
        <dbReference type="ARBA" id="ARBA00009012"/>
    </source>
</evidence>
<accession>A0A9P8TM85</accession>
<dbReference type="Pfam" id="PF01940">
    <property type="entry name" value="DUF92"/>
    <property type="match status" value="1"/>
</dbReference>
<dbReference type="GO" id="GO:0016020">
    <property type="term" value="C:membrane"/>
    <property type="evidence" value="ECO:0007669"/>
    <property type="project" value="UniProtKB-SubCell"/>
</dbReference>
<dbReference type="OrthoDB" id="30881at2759"/>
<dbReference type="PANTHER" id="PTHR13353:SF5">
    <property type="entry name" value="TRANSMEMBRANE PROTEIN 19"/>
    <property type="match status" value="1"/>
</dbReference>
<dbReference type="PANTHER" id="PTHR13353">
    <property type="entry name" value="TRANSMEMBRANE PROTEIN 19"/>
    <property type="match status" value="1"/>
</dbReference>
<comment type="subcellular location">
    <subcellularLocation>
        <location evidence="1">Membrane</location>
        <topology evidence="1">Multi-pass membrane protein</topology>
    </subcellularLocation>
</comment>
<evidence type="ECO:0000256" key="3">
    <source>
        <dbReference type="ARBA" id="ARBA00022692"/>
    </source>
</evidence>
<evidence type="ECO:0000256" key="1">
    <source>
        <dbReference type="ARBA" id="ARBA00004141"/>
    </source>
</evidence>
<feature type="transmembrane region" description="Helical" evidence="6">
    <location>
        <begin position="178"/>
        <end position="200"/>
    </location>
</feature>
<keyword evidence="4 6" id="KW-1133">Transmembrane helix</keyword>
<dbReference type="InterPro" id="IPR002794">
    <property type="entry name" value="DUF92_TMEM19"/>
</dbReference>
<keyword evidence="5 6" id="KW-0472">Membrane</keyword>
<comment type="similarity">
    <text evidence="2">Belongs to the TMEM19 family.</text>
</comment>
<sequence>MKLTLLSHEEQKLSVILRGLTLLYIVYRSYSHQSLTNSGLIVAFLTGLIHSLPPSNLPLILIVTFFITSTIATKYKDEIKSKKTKLITTESSNKATKRTHVQVLCNSAVGSLLILISIFIPDNSYIYNLLTVGIITQYTCVIADTWSSELGILSTSNPYLITTFKQVPPGTNGGVSKAGLLAGFIGSFVISLISVICLNVETKLLHLIYFTVIGFIGTLIDSLLGSLFQCSVVGKEGLVLESTGGQQIEYMEIKEEIKVVAGLDVMSNNGVNFVTGVLTVLLGIGCYDLFF</sequence>
<keyword evidence="3 6" id="KW-0812">Transmembrane</keyword>